<dbReference type="CDD" id="cd01170">
    <property type="entry name" value="THZ_kinase"/>
    <property type="match status" value="1"/>
</dbReference>
<evidence type="ECO:0000256" key="2">
    <source>
        <dbReference type="ARBA" id="ARBA00001946"/>
    </source>
</evidence>
<comment type="cofactor">
    <cofactor evidence="2 11">
        <name>Mg(2+)</name>
        <dbReference type="ChEBI" id="CHEBI:18420"/>
    </cofactor>
</comment>
<name>A0ABU8TKX6_9HYPH</name>
<keyword evidence="13" id="KW-1185">Reference proteome</keyword>
<dbReference type="Gene3D" id="3.40.1190.20">
    <property type="match status" value="1"/>
</dbReference>
<evidence type="ECO:0000256" key="5">
    <source>
        <dbReference type="ARBA" id="ARBA00022723"/>
    </source>
</evidence>
<keyword evidence="8 11" id="KW-0067">ATP-binding</keyword>
<evidence type="ECO:0000256" key="3">
    <source>
        <dbReference type="ARBA" id="ARBA00004868"/>
    </source>
</evidence>
<keyword evidence="10 11" id="KW-0784">Thiamine biosynthesis</keyword>
<protein>
    <recommendedName>
        <fullName evidence="11">Hydroxyethylthiazole kinase</fullName>
        <ecNumber evidence="11">2.7.1.50</ecNumber>
    </recommendedName>
    <alternativeName>
        <fullName evidence="11">4-methyl-5-beta-hydroxyethylthiazole kinase</fullName>
        <shortName evidence="11">TH kinase</shortName>
        <shortName evidence="11">Thz kinase</shortName>
    </alternativeName>
</protein>
<comment type="pathway">
    <text evidence="3 11">Cofactor biosynthesis; thiamine diphosphate biosynthesis; 4-methyl-5-(2-phosphoethyl)-thiazole from 5-(2-hydroxyethyl)-4-methylthiazole: step 1/1.</text>
</comment>
<keyword evidence="7 11" id="KW-0418">Kinase</keyword>
<dbReference type="EMBL" id="JBAKIA010000006">
    <property type="protein sequence ID" value="MEJ8474806.1"/>
    <property type="molecule type" value="Genomic_DNA"/>
</dbReference>
<dbReference type="Pfam" id="PF02110">
    <property type="entry name" value="HK"/>
    <property type="match status" value="2"/>
</dbReference>
<dbReference type="InterPro" id="IPR000417">
    <property type="entry name" value="Hyethyz_kinase"/>
</dbReference>
<keyword evidence="4 11" id="KW-0808">Transferase</keyword>
<reference evidence="12 13" key="1">
    <citation type="submission" date="2024-02" db="EMBL/GenBank/DDBJ databases">
        <title>Roseibium algae sp. nov., isolated from marine alga (Grateloupia sp.), showing potential in myo-inositol conversion.</title>
        <authorList>
            <person name="Wang Y."/>
        </authorList>
    </citation>
    <scope>NUCLEOTIDE SEQUENCE [LARGE SCALE GENOMIC DNA]</scope>
    <source>
        <strain evidence="12 13">H3510</strain>
    </source>
</reference>
<feature type="binding site" evidence="11">
    <location>
        <position position="52"/>
    </location>
    <ligand>
        <name>substrate</name>
    </ligand>
</feature>
<dbReference type="RefSeq" id="WP_340274575.1">
    <property type="nucleotide sequence ID" value="NZ_JBAKIA010000006.1"/>
</dbReference>
<evidence type="ECO:0000256" key="1">
    <source>
        <dbReference type="ARBA" id="ARBA00001771"/>
    </source>
</evidence>
<comment type="function">
    <text evidence="11">Catalyzes the phosphorylation of the hydroxyl group of 4-methyl-5-beta-hydroxyethylthiazole (THZ).</text>
</comment>
<dbReference type="Proteomes" id="UP001385499">
    <property type="component" value="Unassembled WGS sequence"/>
</dbReference>
<organism evidence="12 13">
    <name type="scientific">Roseibium algae</name>
    <dbReference type="NCBI Taxonomy" id="3123038"/>
    <lineage>
        <taxon>Bacteria</taxon>
        <taxon>Pseudomonadati</taxon>
        <taxon>Pseudomonadota</taxon>
        <taxon>Alphaproteobacteria</taxon>
        <taxon>Hyphomicrobiales</taxon>
        <taxon>Stappiaceae</taxon>
        <taxon>Roseibium</taxon>
    </lineage>
</organism>
<comment type="catalytic activity">
    <reaction evidence="1 11">
        <text>5-(2-hydroxyethyl)-4-methylthiazole + ATP = 4-methyl-5-(2-phosphooxyethyl)-thiazole + ADP + H(+)</text>
        <dbReference type="Rhea" id="RHEA:24212"/>
        <dbReference type="ChEBI" id="CHEBI:15378"/>
        <dbReference type="ChEBI" id="CHEBI:17957"/>
        <dbReference type="ChEBI" id="CHEBI:30616"/>
        <dbReference type="ChEBI" id="CHEBI:58296"/>
        <dbReference type="ChEBI" id="CHEBI:456216"/>
        <dbReference type="EC" id="2.7.1.50"/>
    </reaction>
</comment>
<evidence type="ECO:0000256" key="10">
    <source>
        <dbReference type="ARBA" id="ARBA00022977"/>
    </source>
</evidence>
<evidence type="ECO:0000313" key="13">
    <source>
        <dbReference type="Proteomes" id="UP001385499"/>
    </source>
</evidence>
<dbReference type="PIRSF" id="PIRSF000513">
    <property type="entry name" value="Thz_kinase"/>
    <property type="match status" value="1"/>
</dbReference>
<dbReference type="PRINTS" id="PR01099">
    <property type="entry name" value="HYETHTZKNASE"/>
</dbReference>
<dbReference type="SUPFAM" id="SSF53613">
    <property type="entry name" value="Ribokinase-like"/>
    <property type="match status" value="1"/>
</dbReference>
<keyword evidence="5 11" id="KW-0479">Metal-binding</keyword>
<keyword evidence="6 11" id="KW-0547">Nucleotide-binding</keyword>
<accession>A0ABU8TKX6</accession>
<evidence type="ECO:0000256" key="9">
    <source>
        <dbReference type="ARBA" id="ARBA00022842"/>
    </source>
</evidence>
<evidence type="ECO:0000256" key="8">
    <source>
        <dbReference type="ARBA" id="ARBA00022840"/>
    </source>
</evidence>
<comment type="similarity">
    <text evidence="11">Belongs to the Thz kinase family.</text>
</comment>
<keyword evidence="9 11" id="KW-0460">Magnesium</keyword>
<dbReference type="GO" id="GO:0016301">
    <property type="term" value="F:kinase activity"/>
    <property type="evidence" value="ECO:0007669"/>
    <property type="project" value="UniProtKB-KW"/>
</dbReference>
<evidence type="ECO:0000256" key="7">
    <source>
        <dbReference type="ARBA" id="ARBA00022777"/>
    </source>
</evidence>
<comment type="caution">
    <text evidence="12">The sequence shown here is derived from an EMBL/GenBank/DDBJ whole genome shotgun (WGS) entry which is preliminary data.</text>
</comment>
<dbReference type="EC" id="2.7.1.50" evidence="11"/>
<dbReference type="InterPro" id="IPR029056">
    <property type="entry name" value="Ribokinase-like"/>
</dbReference>
<sequence>MTTVPVSLTSDMIAAALHQLRQNAPKVHCVTNTVAQYFTANVVLAIGAVPSMTIAVDEVEGFATNADALLVNLGTLDDTRRVAIPKAMRAARDAGRPVVLDPVKVHRSKVRCEFAVGLLAEKPTLLRANEDELGALFPGGATFGDMADKDRTLAMSGRQDLIGDGQKCLRLDNGHPLLAQVTATGCAGGAVMAAFLTVEPDPVLAAAMGLSVFNIAGEIAAERARGPGSLVPELLDALYLLDADQLDGRLKLSDLQEGTGS</sequence>
<feature type="binding site" evidence="11">
    <location>
        <position position="183"/>
    </location>
    <ligand>
        <name>substrate</name>
    </ligand>
</feature>
<evidence type="ECO:0000313" key="12">
    <source>
        <dbReference type="EMBL" id="MEJ8474806.1"/>
    </source>
</evidence>
<evidence type="ECO:0000256" key="11">
    <source>
        <dbReference type="HAMAP-Rule" id="MF_00228"/>
    </source>
</evidence>
<feature type="binding site" evidence="11">
    <location>
        <position position="127"/>
    </location>
    <ligand>
        <name>ATP</name>
        <dbReference type="ChEBI" id="CHEBI:30616"/>
    </ligand>
</feature>
<evidence type="ECO:0000256" key="4">
    <source>
        <dbReference type="ARBA" id="ARBA00022679"/>
    </source>
</evidence>
<feature type="binding site" evidence="11">
    <location>
        <position position="156"/>
    </location>
    <ligand>
        <name>ATP</name>
        <dbReference type="ChEBI" id="CHEBI:30616"/>
    </ligand>
</feature>
<dbReference type="HAMAP" id="MF_00228">
    <property type="entry name" value="Thz_kinase"/>
    <property type="match status" value="1"/>
</dbReference>
<proteinExistence type="inferred from homology"/>
<gene>
    <name evidence="11" type="primary">thiM</name>
    <name evidence="12" type="ORF">V6575_11980</name>
</gene>
<evidence type="ECO:0000256" key="6">
    <source>
        <dbReference type="ARBA" id="ARBA00022741"/>
    </source>
</evidence>